<keyword evidence="1" id="KW-0732">Signal</keyword>
<dbReference type="Proteomes" id="UP000298545">
    <property type="component" value="Chromosome circular"/>
</dbReference>
<dbReference type="AlphaFoldDB" id="A0A4D7DJV6"/>
<evidence type="ECO:0000313" key="2">
    <source>
        <dbReference type="EMBL" id="QCI97853.1"/>
    </source>
</evidence>
<evidence type="ECO:0000313" key="4">
    <source>
        <dbReference type="Proteomes" id="UP000298545"/>
    </source>
</evidence>
<evidence type="ECO:0000313" key="3">
    <source>
        <dbReference type="EMBL" id="QYA06700.1"/>
    </source>
</evidence>
<reference evidence="3 5" key="2">
    <citation type="submission" date="2021-03" db="EMBL/GenBank/DDBJ databases">
        <title>Rapid diversification of plasmids in a genus of pathogenic and nitrogen fixing bacteria.</title>
        <authorList>
            <person name="Weisberg A.J."/>
            <person name="Miller M."/>
            <person name="Ream W."/>
            <person name="Grunwald N.J."/>
            <person name="Chang J.H."/>
        </authorList>
    </citation>
    <scope>NUCLEOTIDE SEQUENCE [LARGE SCALE GENOMIC DNA]</scope>
    <source>
        <strain evidence="3 5">AF3.44</strain>
    </source>
</reference>
<protein>
    <submittedName>
        <fullName evidence="2">Uncharacterized protein</fullName>
    </submittedName>
</protein>
<keyword evidence="5" id="KW-1185">Reference proteome</keyword>
<organism evidence="2 4">
    <name type="scientific">Agrobacterium larrymoorei</name>
    <dbReference type="NCBI Taxonomy" id="160699"/>
    <lineage>
        <taxon>Bacteria</taxon>
        <taxon>Pseudomonadati</taxon>
        <taxon>Pseudomonadota</taxon>
        <taxon>Alphaproteobacteria</taxon>
        <taxon>Hyphomicrobiales</taxon>
        <taxon>Rhizobiaceae</taxon>
        <taxon>Rhizobium/Agrobacterium group</taxon>
        <taxon>Agrobacterium</taxon>
    </lineage>
</organism>
<name>A0A4D7DJV6_9HYPH</name>
<gene>
    <name evidence="2" type="ORF">CFBP5473_07940</name>
    <name evidence="3" type="ORF">J5285_11765</name>
</gene>
<feature type="chain" id="PRO_5044606210" evidence="1">
    <location>
        <begin position="23"/>
        <end position="167"/>
    </location>
</feature>
<reference evidence="2 4" key="1">
    <citation type="submission" date="2019-04" db="EMBL/GenBank/DDBJ databases">
        <title>Complete genome sequence of Agrobacterium larrymoorei CFBP5473.</title>
        <authorList>
            <person name="Haryono M."/>
            <person name="Chou L."/>
            <person name="Lin Y.-C."/>
            <person name="Lai E.-M."/>
            <person name="Kuo C.-H."/>
        </authorList>
    </citation>
    <scope>NUCLEOTIDE SEQUENCE [LARGE SCALE GENOMIC DNA]</scope>
    <source>
        <strain evidence="2 4">CFBP5473</strain>
    </source>
</reference>
<dbReference type="EMBL" id="CP072167">
    <property type="protein sequence ID" value="QYA06700.1"/>
    <property type="molecule type" value="Genomic_DNA"/>
</dbReference>
<dbReference type="Proteomes" id="UP000826513">
    <property type="component" value="Chromosome 1"/>
</dbReference>
<evidence type="ECO:0000313" key="5">
    <source>
        <dbReference type="Proteomes" id="UP000826513"/>
    </source>
</evidence>
<feature type="signal peptide" evidence="1">
    <location>
        <begin position="1"/>
        <end position="22"/>
    </location>
</feature>
<dbReference type="RefSeq" id="WP_027673207.1">
    <property type="nucleotide sequence ID" value="NZ_CP039691.1"/>
</dbReference>
<proteinExistence type="predicted"/>
<accession>A0A4D7DJV6</accession>
<dbReference type="OrthoDB" id="7889051at2"/>
<dbReference type="KEGG" id="alf:CFBP5473_07940"/>
<dbReference type="EMBL" id="CP039691">
    <property type="protein sequence ID" value="QCI97853.1"/>
    <property type="molecule type" value="Genomic_DNA"/>
</dbReference>
<evidence type="ECO:0000256" key="1">
    <source>
        <dbReference type="SAM" id="SignalP"/>
    </source>
</evidence>
<sequence length="167" mass="17446">MTYKMTSIMAVAAALIAAPAFADESAFLSSLSGSWKGSGTVTTRIGSKPVNVNCTFQSIASGPSLQMNGTCRGFVVVRRAISADLSARGNRYSGNYVGPSGRPSALSGSRRGDAINLTVRWNKDINGDRVAGMTISKVGTNGLRLRTTDKDGANGPTVVTADIRLTR</sequence>